<dbReference type="KEGG" id="pchm:VFPPC_05361"/>
<sequence length="241" mass="27091">MQPILGEIFVLIIWVLTPEQLPQVQFFCPSHYADIVSIPSHPEDMPSESLAYIRFIYYTGSRSVVQRPLIVALQLHDTLGVSTSINYWGYWRHLRRQKQLAPRAGKESNGSLEIVRKLHHTPWQGATKLTPNMAMLRTTAALSGEVKVSYVEAKTPLGARRDEAFSTRTLLGAGILCGCFRCDYVSAKIVLWMSARCRDDSTFNSSLFKNFGCWMHQSDWGGKAVSGRPTCHHMIGVISFG</sequence>
<protein>
    <submittedName>
        <fullName evidence="2">Uncharacterized protein</fullName>
    </submittedName>
</protein>
<dbReference type="EMBL" id="LSBJ02000005">
    <property type="protein sequence ID" value="OAQ64009.1"/>
    <property type="molecule type" value="Genomic_DNA"/>
</dbReference>
<dbReference type="GeneID" id="28848562"/>
<feature type="signal peptide" evidence="1">
    <location>
        <begin position="1"/>
        <end position="18"/>
    </location>
</feature>
<dbReference type="Proteomes" id="UP000078397">
    <property type="component" value="Unassembled WGS sequence"/>
</dbReference>
<feature type="chain" id="PRO_5008101631" evidence="1">
    <location>
        <begin position="19"/>
        <end position="241"/>
    </location>
</feature>
<name>A0A179FG33_METCM</name>
<evidence type="ECO:0000313" key="2">
    <source>
        <dbReference type="EMBL" id="OAQ64009.1"/>
    </source>
</evidence>
<accession>A0A179FG33</accession>
<evidence type="ECO:0000313" key="3">
    <source>
        <dbReference type="Proteomes" id="UP000078397"/>
    </source>
</evidence>
<keyword evidence="3" id="KW-1185">Reference proteome</keyword>
<evidence type="ECO:0000256" key="1">
    <source>
        <dbReference type="SAM" id="SignalP"/>
    </source>
</evidence>
<dbReference type="AlphaFoldDB" id="A0A179FG33"/>
<proteinExistence type="predicted"/>
<gene>
    <name evidence="2" type="ORF">VFPPC_05361</name>
</gene>
<reference evidence="2 3" key="1">
    <citation type="journal article" date="2016" name="PLoS Pathog.">
        <title>Biosynthesis of antibiotic leucinostatins in bio-control fungus Purpureocillium lilacinum and their inhibition on phytophthora revealed by genome mining.</title>
        <authorList>
            <person name="Wang G."/>
            <person name="Liu Z."/>
            <person name="Lin R."/>
            <person name="Li E."/>
            <person name="Mao Z."/>
            <person name="Ling J."/>
            <person name="Yang Y."/>
            <person name="Yin W.B."/>
            <person name="Xie B."/>
        </authorList>
    </citation>
    <scope>NUCLEOTIDE SEQUENCE [LARGE SCALE GENOMIC DNA]</scope>
    <source>
        <strain evidence="2">170</strain>
    </source>
</reference>
<comment type="caution">
    <text evidence="2">The sequence shown here is derived from an EMBL/GenBank/DDBJ whole genome shotgun (WGS) entry which is preliminary data.</text>
</comment>
<organism evidence="2 3">
    <name type="scientific">Pochonia chlamydosporia 170</name>
    <dbReference type="NCBI Taxonomy" id="1380566"/>
    <lineage>
        <taxon>Eukaryota</taxon>
        <taxon>Fungi</taxon>
        <taxon>Dikarya</taxon>
        <taxon>Ascomycota</taxon>
        <taxon>Pezizomycotina</taxon>
        <taxon>Sordariomycetes</taxon>
        <taxon>Hypocreomycetidae</taxon>
        <taxon>Hypocreales</taxon>
        <taxon>Clavicipitaceae</taxon>
        <taxon>Pochonia</taxon>
    </lineage>
</organism>
<keyword evidence="1" id="KW-0732">Signal</keyword>
<dbReference type="RefSeq" id="XP_018141323.1">
    <property type="nucleotide sequence ID" value="XM_018284568.1"/>
</dbReference>